<comment type="caution">
    <text evidence="1">The sequence shown here is derived from an EMBL/GenBank/DDBJ whole genome shotgun (WGS) entry which is preliminary data.</text>
</comment>
<dbReference type="AlphaFoldDB" id="A0A0W0F7E5"/>
<evidence type="ECO:0000313" key="1">
    <source>
        <dbReference type="EMBL" id="KTB32216.1"/>
    </source>
</evidence>
<organism evidence="1 2">
    <name type="scientific">Moniliophthora roreri</name>
    <name type="common">Frosty pod rot fungus</name>
    <name type="synonym">Monilia roreri</name>
    <dbReference type="NCBI Taxonomy" id="221103"/>
    <lineage>
        <taxon>Eukaryota</taxon>
        <taxon>Fungi</taxon>
        <taxon>Dikarya</taxon>
        <taxon>Basidiomycota</taxon>
        <taxon>Agaricomycotina</taxon>
        <taxon>Agaricomycetes</taxon>
        <taxon>Agaricomycetidae</taxon>
        <taxon>Agaricales</taxon>
        <taxon>Marasmiineae</taxon>
        <taxon>Marasmiaceae</taxon>
        <taxon>Moniliophthora</taxon>
    </lineage>
</organism>
<sequence>MLEDERRTVVEPGSGGSGCMKLLDSEIGTIIRRLRLTLRSSRRSLSLMPLDDPLRSS</sequence>
<name>A0A0W0F7E5_MONRR</name>
<protein>
    <submittedName>
        <fullName evidence="1">Uncharacterized protein</fullName>
    </submittedName>
</protein>
<gene>
    <name evidence="1" type="ORF">WG66_15219</name>
</gene>
<accession>A0A0W0F7E5</accession>
<dbReference type="EMBL" id="LATX01002245">
    <property type="protein sequence ID" value="KTB32216.1"/>
    <property type="molecule type" value="Genomic_DNA"/>
</dbReference>
<proteinExistence type="predicted"/>
<evidence type="ECO:0000313" key="2">
    <source>
        <dbReference type="Proteomes" id="UP000054988"/>
    </source>
</evidence>
<dbReference type="Proteomes" id="UP000054988">
    <property type="component" value="Unassembled WGS sequence"/>
</dbReference>
<reference evidence="1 2" key="1">
    <citation type="submission" date="2015-12" db="EMBL/GenBank/DDBJ databases">
        <title>Draft genome sequence of Moniliophthora roreri, the causal agent of frosty pod rot of cacao.</title>
        <authorList>
            <person name="Aime M.C."/>
            <person name="Diaz-Valderrama J.R."/>
            <person name="Kijpornyongpan T."/>
            <person name="Phillips-Mora W."/>
        </authorList>
    </citation>
    <scope>NUCLEOTIDE SEQUENCE [LARGE SCALE GENOMIC DNA]</scope>
    <source>
        <strain evidence="1 2">MCA 2952</strain>
    </source>
</reference>